<dbReference type="EMBL" id="JAPEIS010000014">
    <property type="protein sequence ID" value="KAJ8059526.1"/>
    <property type="molecule type" value="Genomic_DNA"/>
</dbReference>
<evidence type="ECO:0000256" key="2">
    <source>
        <dbReference type="SAM" id="SignalP"/>
    </source>
</evidence>
<keyword evidence="4" id="KW-1185">Reference proteome</keyword>
<evidence type="ECO:0000313" key="4">
    <source>
        <dbReference type="Proteomes" id="UP001152300"/>
    </source>
</evidence>
<organism evidence="3 4">
    <name type="scientific">Sclerotinia nivalis</name>
    <dbReference type="NCBI Taxonomy" id="352851"/>
    <lineage>
        <taxon>Eukaryota</taxon>
        <taxon>Fungi</taxon>
        <taxon>Dikarya</taxon>
        <taxon>Ascomycota</taxon>
        <taxon>Pezizomycotina</taxon>
        <taxon>Leotiomycetes</taxon>
        <taxon>Helotiales</taxon>
        <taxon>Sclerotiniaceae</taxon>
        <taxon>Sclerotinia</taxon>
    </lineage>
</organism>
<gene>
    <name evidence="3" type="ORF">OCU04_011184</name>
</gene>
<feature type="signal peptide" evidence="2">
    <location>
        <begin position="1"/>
        <end position="22"/>
    </location>
</feature>
<feature type="chain" id="PRO_5040789876" evidence="2">
    <location>
        <begin position="23"/>
        <end position="240"/>
    </location>
</feature>
<accession>A0A9X0AB08</accession>
<keyword evidence="2" id="KW-0732">Signal</keyword>
<name>A0A9X0AB08_9HELO</name>
<sequence>MLFFSPLSIVFPFSFLTPSSSPSSIPSSIPSSTSSSTPSCTPSSTSNLLIMCQSTSVNYSCEHRAPRKITYRCLWAQEEDVKTGCYDVSPAEGVEHLDNMCESCNIKANLKSTSTFTHVGIDGIRRPLTRDSIAASRLEGTMEKLNEAEAKSLKEVLTKYDEKVKKRRKEIARANRERIREQDPEERREEWTKKCQELDAWLDGILEKQRRIHEIKKGKLKGLYGSFGDFLGGETGRDGS</sequence>
<feature type="region of interest" description="Disordered" evidence="1">
    <location>
        <begin position="18"/>
        <end position="39"/>
    </location>
</feature>
<dbReference type="OrthoDB" id="3512192at2759"/>
<reference evidence="3" key="1">
    <citation type="submission" date="2022-11" db="EMBL/GenBank/DDBJ databases">
        <title>Genome Resource of Sclerotinia nivalis Strain SnTB1, a Plant Pathogen Isolated from American Ginseng.</title>
        <authorList>
            <person name="Fan S."/>
        </authorList>
    </citation>
    <scope>NUCLEOTIDE SEQUENCE</scope>
    <source>
        <strain evidence="3">SnTB1</strain>
    </source>
</reference>
<protein>
    <submittedName>
        <fullName evidence="3">Uncharacterized protein</fullName>
    </submittedName>
</protein>
<proteinExistence type="predicted"/>
<dbReference type="Proteomes" id="UP001152300">
    <property type="component" value="Unassembled WGS sequence"/>
</dbReference>
<dbReference type="AlphaFoldDB" id="A0A9X0AB08"/>
<evidence type="ECO:0000256" key="1">
    <source>
        <dbReference type="SAM" id="MobiDB-lite"/>
    </source>
</evidence>
<comment type="caution">
    <text evidence="3">The sequence shown here is derived from an EMBL/GenBank/DDBJ whole genome shotgun (WGS) entry which is preliminary data.</text>
</comment>
<evidence type="ECO:0000313" key="3">
    <source>
        <dbReference type="EMBL" id="KAJ8059526.1"/>
    </source>
</evidence>